<reference evidence="3 4" key="1">
    <citation type="submission" date="2016-10" db="EMBL/GenBank/DDBJ databases">
        <authorList>
            <person name="de Groot N.N."/>
        </authorList>
    </citation>
    <scope>NUCLEOTIDE SEQUENCE [LARGE SCALE GENOMIC DNA]</scope>
    <source>
        <strain evidence="3 4">CCUG 59231</strain>
    </source>
</reference>
<feature type="transmembrane region" description="Helical" evidence="2">
    <location>
        <begin position="20"/>
        <end position="39"/>
    </location>
</feature>
<keyword evidence="2" id="KW-0812">Transmembrane</keyword>
<dbReference type="EMBL" id="FOWP01000008">
    <property type="protein sequence ID" value="SFP28079.1"/>
    <property type="molecule type" value="Genomic_DNA"/>
</dbReference>
<evidence type="ECO:0000313" key="4">
    <source>
        <dbReference type="Proteomes" id="UP000182400"/>
    </source>
</evidence>
<dbReference type="InterPro" id="IPR046703">
    <property type="entry name" value="DUF6776"/>
</dbReference>
<accession>A0A1I5P218</accession>
<dbReference type="STRING" id="658457.SAMN05216601_1086"/>
<dbReference type="Pfam" id="PF20567">
    <property type="entry name" value="DUF6776"/>
    <property type="match status" value="1"/>
</dbReference>
<keyword evidence="1" id="KW-0175">Coiled coil</keyword>
<dbReference type="Proteomes" id="UP000182400">
    <property type="component" value="Unassembled WGS sequence"/>
</dbReference>
<evidence type="ECO:0000313" key="3">
    <source>
        <dbReference type="EMBL" id="SFP28079.1"/>
    </source>
</evidence>
<name>A0A1I5P218_9GAMM</name>
<evidence type="ECO:0008006" key="5">
    <source>
        <dbReference type="Google" id="ProtNLM"/>
    </source>
</evidence>
<evidence type="ECO:0000256" key="2">
    <source>
        <dbReference type="SAM" id="Phobius"/>
    </source>
</evidence>
<keyword evidence="2" id="KW-1133">Transmembrane helix</keyword>
<feature type="coiled-coil region" evidence="1">
    <location>
        <begin position="53"/>
        <end position="108"/>
    </location>
</feature>
<dbReference type="AlphaFoldDB" id="A0A1I5P218"/>
<keyword evidence="2" id="KW-0472">Membrane</keyword>
<evidence type="ECO:0000256" key="1">
    <source>
        <dbReference type="SAM" id="Coils"/>
    </source>
</evidence>
<protein>
    <recommendedName>
        <fullName evidence="5">Transmembrane protein</fullName>
    </recommendedName>
</protein>
<gene>
    <name evidence="3" type="ORF">SAMN05216601_1086</name>
</gene>
<proteinExistence type="predicted"/>
<sequence length="249" mass="28501">MTAGWEVRLSDPRRERRRRCWLLLLVLCIPAAFALGWYWPLEQVQPQQAPEETHALLTRLAEQEQELELLRQRLAVVGSSDKVTQQAMEQNRRTIKLLEEQIFKQQQDLAFYKGVLAPASRREGLRIRAFELQATDTPQRFRYKLLMSRVGASDEALQGRLRITVEGQQNGKPATLELAALSDEVSESSIVFSFKHFQSFPEAGRFGELQLPEGFEPLQVKVQAEVEGDKPLSRTFEWIKSGAIATHVE</sequence>
<organism evidence="3 4">
    <name type="scientific">Ectopseudomonas composti</name>
    <dbReference type="NCBI Taxonomy" id="658457"/>
    <lineage>
        <taxon>Bacteria</taxon>
        <taxon>Pseudomonadati</taxon>
        <taxon>Pseudomonadota</taxon>
        <taxon>Gammaproteobacteria</taxon>
        <taxon>Pseudomonadales</taxon>
        <taxon>Pseudomonadaceae</taxon>
        <taxon>Ectopseudomonas</taxon>
    </lineage>
</organism>